<dbReference type="Proteomes" id="UP000289323">
    <property type="component" value="Unassembled WGS sequence"/>
</dbReference>
<organism evidence="1 2">
    <name type="scientific">Thermothielavioides terrestris</name>
    <dbReference type="NCBI Taxonomy" id="2587410"/>
    <lineage>
        <taxon>Eukaryota</taxon>
        <taxon>Fungi</taxon>
        <taxon>Dikarya</taxon>
        <taxon>Ascomycota</taxon>
        <taxon>Pezizomycotina</taxon>
        <taxon>Sordariomycetes</taxon>
        <taxon>Sordariomycetidae</taxon>
        <taxon>Sordariales</taxon>
        <taxon>Chaetomiaceae</taxon>
        <taxon>Thermothielavioides</taxon>
    </lineage>
</organism>
<protein>
    <submittedName>
        <fullName evidence="1">0fdf7e1b-5f61-45e0-b841-0fd15e538c66</fullName>
    </submittedName>
</protein>
<dbReference type="EMBL" id="OUUZ01000013">
    <property type="protein sequence ID" value="SPQ24688.1"/>
    <property type="molecule type" value="Genomic_DNA"/>
</dbReference>
<sequence length="96" mass="9425">MPGVFVAAAVDPGETTLVKLSGWSGLPGGDAVLVPAPLPAPDSVHSDVGTAVGVVRVPVLTPPEPDSEQGAVVLDDAAAAVPELYGLQPLQGPPGV</sequence>
<accession>A0A3S4AS79</accession>
<evidence type="ECO:0000313" key="2">
    <source>
        <dbReference type="Proteomes" id="UP000289323"/>
    </source>
</evidence>
<proteinExistence type="predicted"/>
<name>A0A3S4AS79_9PEZI</name>
<dbReference type="AlphaFoldDB" id="A0A3S4AS79"/>
<gene>
    <name evidence="1" type="ORF">TT172_LOCUS7107</name>
</gene>
<reference evidence="1 2" key="1">
    <citation type="submission" date="2018-04" db="EMBL/GenBank/DDBJ databases">
        <authorList>
            <person name="Huttner S."/>
            <person name="Dainat J."/>
        </authorList>
    </citation>
    <scope>NUCLEOTIDE SEQUENCE [LARGE SCALE GENOMIC DNA]</scope>
</reference>
<evidence type="ECO:0000313" key="1">
    <source>
        <dbReference type="EMBL" id="SPQ24688.1"/>
    </source>
</evidence>